<evidence type="ECO:0000256" key="6">
    <source>
        <dbReference type="ARBA" id="ARBA00022729"/>
    </source>
</evidence>
<keyword evidence="19" id="KW-1185">Reference proteome</keyword>
<comment type="similarity">
    <text evidence="2">Belongs to the peroxisomal membrane protein PXMP2/4 family.</text>
</comment>
<dbReference type="InterPro" id="IPR010435">
    <property type="entry name" value="C5a/SBT2-like_Fn3"/>
</dbReference>
<dbReference type="Pfam" id="PF06280">
    <property type="entry name" value="fn3_5"/>
    <property type="match status" value="1"/>
</dbReference>
<keyword evidence="10 15" id="KW-0472">Membrane</keyword>
<evidence type="ECO:0000256" key="12">
    <source>
        <dbReference type="PROSITE-ProRule" id="PRU01240"/>
    </source>
</evidence>
<evidence type="ECO:0000259" key="17">
    <source>
        <dbReference type="Pfam" id="PF06280"/>
    </source>
</evidence>
<feature type="region of interest" description="Disordered" evidence="14">
    <location>
        <begin position="999"/>
        <end position="1019"/>
    </location>
</feature>
<dbReference type="PRINTS" id="PR00723">
    <property type="entry name" value="SUBTILISIN"/>
</dbReference>
<keyword evidence="9 15" id="KW-1133">Transmembrane helix</keyword>
<accession>A0A3M2S634</accession>
<dbReference type="EMBL" id="NKUJ01000119">
    <property type="protein sequence ID" value="RMJ13018.1"/>
    <property type="molecule type" value="Genomic_DNA"/>
</dbReference>
<keyword evidence="8 12" id="KW-0720">Serine protease</keyword>
<dbReference type="InterPro" id="IPR023828">
    <property type="entry name" value="Peptidase_S8_Ser-AS"/>
</dbReference>
<evidence type="ECO:0000256" key="1">
    <source>
        <dbReference type="ARBA" id="ARBA00004141"/>
    </source>
</evidence>
<evidence type="ECO:0000259" key="16">
    <source>
        <dbReference type="Pfam" id="PF00082"/>
    </source>
</evidence>
<evidence type="ECO:0000256" key="3">
    <source>
        <dbReference type="ARBA" id="ARBA00011073"/>
    </source>
</evidence>
<dbReference type="InterPro" id="IPR050131">
    <property type="entry name" value="Peptidase_S8_subtilisin-like"/>
</dbReference>
<comment type="subcellular location">
    <subcellularLocation>
        <location evidence="1">Membrane</location>
        <topology evidence="1">Multi-pass membrane protein</topology>
    </subcellularLocation>
</comment>
<dbReference type="SUPFAM" id="SSF52743">
    <property type="entry name" value="Subtilisin-like"/>
    <property type="match status" value="1"/>
</dbReference>
<keyword evidence="4 12" id="KW-0645">Protease</keyword>
<evidence type="ECO:0000313" key="18">
    <source>
        <dbReference type="EMBL" id="RMJ13018.1"/>
    </source>
</evidence>
<dbReference type="Proteomes" id="UP000277212">
    <property type="component" value="Unassembled WGS sequence"/>
</dbReference>
<comment type="similarity">
    <text evidence="3 12 13">Belongs to the peptidase S8 family.</text>
</comment>
<dbReference type="AlphaFoldDB" id="A0A3M2S634"/>
<gene>
    <name evidence="18" type="ORF">CDV36_007348</name>
</gene>
<dbReference type="InterPro" id="IPR022398">
    <property type="entry name" value="Peptidase_S8_His-AS"/>
</dbReference>
<evidence type="ECO:0008006" key="20">
    <source>
        <dbReference type="Google" id="ProtNLM"/>
    </source>
</evidence>
<evidence type="ECO:0000256" key="8">
    <source>
        <dbReference type="ARBA" id="ARBA00022825"/>
    </source>
</evidence>
<evidence type="ECO:0000256" key="5">
    <source>
        <dbReference type="ARBA" id="ARBA00022692"/>
    </source>
</evidence>
<dbReference type="PROSITE" id="PS00137">
    <property type="entry name" value="SUBTILASE_HIS"/>
    <property type="match status" value="1"/>
</dbReference>
<keyword evidence="7 12" id="KW-0378">Hydrolase</keyword>
<feature type="transmembrane region" description="Helical" evidence="15">
    <location>
        <begin position="189"/>
        <end position="210"/>
    </location>
</feature>
<keyword evidence="5 15" id="KW-0812">Transmembrane</keyword>
<dbReference type="Gene3D" id="3.40.50.200">
    <property type="entry name" value="Peptidase S8/S53 domain"/>
    <property type="match status" value="2"/>
</dbReference>
<feature type="domain" description="C5a peptidase/Subtilisin-like protease SBT2-like Fn3-like" evidence="17">
    <location>
        <begin position="853"/>
        <end position="968"/>
    </location>
</feature>
<evidence type="ECO:0000256" key="15">
    <source>
        <dbReference type="SAM" id="Phobius"/>
    </source>
</evidence>
<dbReference type="GO" id="GO:0006508">
    <property type="term" value="P:proteolysis"/>
    <property type="evidence" value="ECO:0007669"/>
    <property type="project" value="UniProtKB-KW"/>
</dbReference>
<comment type="caution">
    <text evidence="18">The sequence shown here is derived from an EMBL/GenBank/DDBJ whole genome shotgun (WGS) entry which is preliminary data.</text>
</comment>
<feature type="transmembrane region" description="Helical" evidence="15">
    <location>
        <begin position="161"/>
        <end position="182"/>
    </location>
</feature>
<dbReference type="GO" id="GO:0004252">
    <property type="term" value="F:serine-type endopeptidase activity"/>
    <property type="evidence" value="ECO:0007669"/>
    <property type="project" value="UniProtKB-UniRule"/>
</dbReference>
<dbReference type="GO" id="GO:0016020">
    <property type="term" value="C:membrane"/>
    <property type="evidence" value="ECO:0007669"/>
    <property type="project" value="UniProtKB-SubCell"/>
</dbReference>
<dbReference type="InterPro" id="IPR000209">
    <property type="entry name" value="Peptidase_S8/S53_dom"/>
</dbReference>
<dbReference type="InterPro" id="IPR015500">
    <property type="entry name" value="Peptidase_S8_subtilisin-rel"/>
</dbReference>
<feature type="active site" description="Charge relay system" evidence="11 12">
    <location>
        <position position="396"/>
    </location>
</feature>
<reference evidence="18 19" key="1">
    <citation type="submission" date="2017-06" db="EMBL/GenBank/DDBJ databases">
        <title>Comparative genomic analysis of Ambrosia Fusariam Clade fungi.</title>
        <authorList>
            <person name="Stajich J.E."/>
            <person name="Carrillo J."/>
            <person name="Kijimoto T."/>
            <person name="Eskalen A."/>
            <person name="O'Donnell K."/>
            <person name="Kasson M."/>
        </authorList>
    </citation>
    <scope>NUCLEOTIDE SEQUENCE [LARGE SCALE GENOMIC DNA]</scope>
    <source>
        <strain evidence="18">UCR3666</strain>
    </source>
</reference>
<feature type="transmembrane region" description="Helical" evidence="15">
    <location>
        <begin position="121"/>
        <end position="141"/>
    </location>
</feature>
<evidence type="ECO:0000256" key="11">
    <source>
        <dbReference type="PIRSR" id="PIRSR615500-1"/>
    </source>
</evidence>
<dbReference type="InterPro" id="IPR034187">
    <property type="entry name" value="Peptidases_S8_5"/>
</dbReference>
<evidence type="ECO:0000256" key="14">
    <source>
        <dbReference type="SAM" id="MobiDB-lite"/>
    </source>
</evidence>
<dbReference type="InterPro" id="IPR023827">
    <property type="entry name" value="Peptidase_S8_Asp-AS"/>
</dbReference>
<feature type="active site" description="Charge relay system" evidence="11 12">
    <location>
        <position position="447"/>
    </location>
</feature>
<feature type="active site" description="Charge relay system" evidence="11 12">
    <location>
        <position position="776"/>
    </location>
</feature>
<dbReference type="PROSITE" id="PS00138">
    <property type="entry name" value="SUBTILASE_SER"/>
    <property type="match status" value="1"/>
</dbReference>
<dbReference type="Pfam" id="PF00082">
    <property type="entry name" value="Peptidase_S8"/>
    <property type="match status" value="1"/>
</dbReference>
<dbReference type="PANTHER" id="PTHR43806">
    <property type="entry name" value="PEPTIDASE S8"/>
    <property type="match status" value="1"/>
</dbReference>
<dbReference type="CDD" id="cd07489">
    <property type="entry name" value="Peptidases_S8_5"/>
    <property type="match status" value="1"/>
</dbReference>
<dbReference type="PROSITE" id="PS00136">
    <property type="entry name" value="SUBTILASE_ASP"/>
    <property type="match status" value="1"/>
</dbReference>
<evidence type="ECO:0000256" key="7">
    <source>
        <dbReference type="ARBA" id="ARBA00022801"/>
    </source>
</evidence>
<proteinExistence type="inferred from homology"/>
<organism evidence="18 19">
    <name type="scientific">Fusarium kuroshium</name>
    <dbReference type="NCBI Taxonomy" id="2010991"/>
    <lineage>
        <taxon>Eukaryota</taxon>
        <taxon>Fungi</taxon>
        <taxon>Dikarya</taxon>
        <taxon>Ascomycota</taxon>
        <taxon>Pezizomycotina</taxon>
        <taxon>Sordariomycetes</taxon>
        <taxon>Hypocreomycetidae</taxon>
        <taxon>Hypocreales</taxon>
        <taxon>Nectriaceae</taxon>
        <taxon>Fusarium</taxon>
        <taxon>Fusarium solani species complex</taxon>
    </lineage>
</organism>
<protein>
    <recommendedName>
        <fullName evidence="20">Peptidase S8/S53 domain-containing protein</fullName>
    </recommendedName>
</protein>
<dbReference type="OrthoDB" id="10256524at2759"/>
<dbReference type="STRING" id="2010991.A0A3M2S634"/>
<dbReference type="InterPro" id="IPR036852">
    <property type="entry name" value="Peptidase_S8/S53_dom_sf"/>
</dbReference>
<dbReference type="InterPro" id="IPR007248">
    <property type="entry name" value="Mpv17_PMP22"/>
</dbReference>
<evidence type="ECO:0000256" key="10">
    <source>
        <dbReference type="ARBA" id="ARBA00023136"/>
    </source>
</evidence>
<dbReference type="PANTHER" id="PTHR43806:SF66">
    <property type="entry name" value="SERIN ENDOPEPTIDASE"/>
    <property type="match status" value="1"/>
</dbReference>
<sequence>MPSPIVAATLQAAALSTASNVLAQLIEARQQNRAVTLDLLPLLRFVTLTLITAPPNYHWQQFLERTFPAYPSARPQERIGDVEMAPAEDAPELKEGYEERMAEINRDREVKFSMKNTLTKWFVDCITAGAIMNTVAFLIIMGVLKGQASSQIWSNIKTETIPIIVAGYKIWPIASIISFSFIPVHRRIVFLSFIGLLWGIYMSLVASRVLNGFIALKFDVVGLFVRMRVFQIASALLGAQAISATTLRRAADTTGTIGSGDFIVEFADTVKSASAFYDALEAEGIGANPRAEFNSRLFNGASFQVLNASDGKQILQQLEALAQVKAVWPVRPVRHNMPEISEAPASNDTAGDDLRRRQITPRDATEDTFSPHVMTQVDKLRGEGVTGKGIRVAIIDSGIDYTHPALGGCFGPGCLVEAGWDFTGDDFLPGTIEAKPDADPMDDCQGHGTHVAGTVAAQLEGNKYGFTGAAPGVKLAAYRAWGCRATSTNEILLSAFIRAFEEGADIISCSDGDAGGWPSDVWSVLATRIVDAGVPVVISAGNDGGLGLFYASAPATGRGVTGVGAVTNTMFPALLTAASYAVESNKTSQEFGFLPGFPELTENVTLSLWSAVDADNACSALPDDTPDLSKRIVLLENLDARATGCYPQDQGTNVVAKGGQYLLYYAKDNLTMRDELYNYAEGLQGVGTVPPYVAQKWFSLLKEGKTVTVTLPGGNNTTVRLEQLENNVSGGYMGDLSSWGPTWELAMNPQIAAPGANILSTFPMAMGGYRVMTGTSMSAPLVAGIYALIGEVRGSLKPELLRRLIMSTAKPLDWFDGKKAHPDIPAPATQQGGGIAQVFDAAYTTIELSVESISFNDTDHFIGNKTFSVKNKGSSDVSLQLSHRKAPTMYTLQPDLSPLMAASFPNPIVEEWADISFSSSKINVPAGGSVDVTVTCTPPENVNGTLLPVYSGHIALTGSNSSLVLPYLGVAGSMYDIPILQPSQVYLANYNNEVPANKTYTIPRPDPANPPLTDRGDQDTTPNVYIKPTIGTAALHVDVLSGGAKGDVLGALAGWPLLYLPRSDQRAYVKGLLADGTVLDEGVYSLRVSALRVFGDKANKDDWDVVTTVPFNLKYES</sequence>
<evidence type="ECO:0000256" key="2">
    <source>
        <dbReference type="ARBA" id="ARBA00006824"/>
    </source>
</evidence>
<feature type="domain" description="Peptidase S8/S53" evidence="16">
    <location>
        <begin position="387"/>
        <end position="811"/>
    </location>
</feature>
<dbReference type="Pfam" id="PF04117">
    <property type="entry name" value="Mpv17_PMP22"/>
    <property type="match status" value="1"/>
</dbReference>
<evidence type="ECO:0000256" key="4">
    <source>
        <dbReference type="ARBA" id="ARBA00022670"/>
    </source>
</evidence>
<evidence type="ECO:0000313" key="19">
    <source>
        <dbReference type="Proteomes" id="UP000277212"/>
    </source>
</evidence>
<name>A0A3M2S634_9HYPO</name>
<evidence type="ECO:0000256" key="9">
    <source>
        <dbReference type="ARBA" id="ARBA00022989"/>
    </source>
</evidence>
<keyword evidence="6" id="KW-0732">Signal</keyword>
<dbReference type="PROSITE" id="PS51892">
    <property type="entry name" value="SUBTILASE"/>
    <property type="match status" value="1"/>
</dbReference>
<evidence type="ECO:0000256" key="13">
    <source>
        <dbReference type="RuleBase" id="RU003355"/>
    </source>
</evidence>